<evidence type="ECO:0000256" key="1">
    <source>
        <dbReference type="SAM" id="Phobius"/>
    </source>
</evidence>
<feature type="transmembrane region" description="Helical" evidence="1">
    <location>
        <begin position="7"/>
        <end position="28"/>
    </location>
</feature>
<keyword evidence="1" id="KW-0472">Membrane</keyword>
<accession>A0AAN9EFC5</accession>
<evidence type="ECO:0000313" key="3">
    <source>
        <dbReference type="Proteomes" id="UP001372338"/>
    </source>
</evidence>
<dbReference type="PANTHER" id="PTHR33384:SF22">
    <property type="match status" value="1"/>
</dbReference>
<keyword evidence="1" id="KW-1133">Transmembrane helix</keyword>
<keyword evidence="1" id="KW-0812">Transmembrane</keyword>
<dbReference type="PANTHER" id="PTHR33384">
    <property type="entry name" value="EXPRESSED PROTEIN"/>
    <property type="match status" value="1"/>
</dbReference>
<protein>
    <submittedName>
        <fullName evidence="2">Uncharacterized protein</fullName>
    </submittedName>
</protein>
<organism evidence="2 3">
    <name type="scientific">Crotalaria pallida</name>
    <name type="common">Smooth rattlebox</name>
    <name type="synonym">Crotalaria striata</name>
    <dbReference type="NCBI Taxonomy" id="3830"/>
    <lineage>
        <taxon>Eukaryota</taxon>
        <taxon>Viridiplantae</taxon>
        <taxon>Streptophyta</taxon>
        <taxon>Embryophyta</taxon>
        <taxon>Tracheophyta</taxon>
        <taxon>Spermatophyta</taxon>
        <taxon>Magnoliopsida</taxon>
        <taxon>eudicotyledons</taxon>
        <taxon>Gunneridae</taxon>
        <taxon>Pentapetalae</taxon>
        <taxon>rosids</taxon>
        <taxon>fabids</taxon>
        <taxon>Fabales</taxon>
        <taxon>Fabaceae</taxon>
        <taxon>Papilionoideae</taxon>
        <taxon>50 kb inversion clade</taxon>
        <taxon>genistoids sensu lato</taxon>
        <taxon>core genistoids</taxon>
        <taxon>Crotalarieae</taxon>
        <taxon>Crotalaria</taxon>
    </lineage>
</organism>
<dbReference type="Proteomes" id="UP001372338">
    <property type="component" value="Unassembled WGS sequence"/>
</dbReference>
<gene>
    <name evidence="2" type="ORF">RIF29_34957</name>
</gene>
<dbReference type="EMBL" id="JAYWIO010000007">
    <property type="protein sequence ID" value="KAK7251611.1"/>
    <property type="molecule type" value="Genomic_DNA"/>
</dbReference>
<keyword evidence="3" id="KW-1185">Reference proteome</keyword>
<proteinExistence type="predicted"/>
<sequence length="229" mass="25557">MRSYITTLHLLVLYHRFFNIIFLCVYEYSSLLPILFPSLPLLHFLPLLSVTVTQPSRISRCSLSVKKKRVKMNTLRSCEEMRIESVVCPKPRRLGLGLFNSSSIINNIRPLRCPISYLSETEDSSAVGEELLHIILPKERFYEERNGGQVVASSPPFFCGSPPSRASNPIIEDEQFGNGNFNPFISSPSSSSARGCVRVKFGHAPAAVRIEGFDSLNRDRSSCSISAVA</sequence>
<evidence type="ECO:0000313" key="2">
    <source>
        <dbReference type="EMBL" id="KAK7251611.1"/>
    </source>
</evidence>
<reference evidence="2 3" key="1">
    <citation type="submission" date="2024-01" db="EMBL/GenBank/DDBJ databases">
        <title>The genomes of 5 underutilized Papilionoideae crops provide insights into root nodulation and disease resistanc.</title>
        <authorList>
            <person name="Yuan L."/>
        </authorList>
    </citation>
    <scope>NUCLEOTIDE SEQUENCE [LARGE SCALE GENOMIC DNA]</scope>
    <source>
        <strain evidence="2">ZHUSHIDOU_FW_LH</strain>
        <tissue evidence="2">Leaf</tissue>
    </source>
</reference>
<name>A0AAN9EFC5_CROPI</name>
<dbReference type="AlphaFoldDB" id="A0AAN9EFC5"/>
<comment type="caution">
    <text evidence="2">The sequence shown here is derived from an EMBL/GenBank/DDBJ whole genome shotgun (WGS) entry which is preliminary data.</text>
</comment>